<dbReference type="Proteomes" id="UP000239872">
    <property type="component" value="Unassembled WGS sequence"/>
</dbReference>
<dbReference type="PANTHER" id="PTHR14239:SF0">
    <property type="entry name" value="F420-DEPENDENT NADP REDUCTASE"/>
    <property type="match status" value="1"/>
</dbReference>
<keyword evidence="1" id="KW-0560">Oxidoreductase</keyword>
<dbReference type="InterPro" id="IPR051267">
    <property type="entry name" value="STEAP_metalloreductase"/>
</dbReference>
<organism evidence="3 4">
    <name type="scientific">Flavipsychrobacter stenotrophus</name>
    <dbReference type="NCBI Taxonomy" id="2077091"/>
    <lineage>
        <taxon>Bacteria</taxon>
        <taxon>Pseudomonadati</taxon>
        <taxon>Bacteroidota</taxon>
        <taxon>Chitinophagia</taxon>
        <taxon>Chitinophagales</taxon>
        <taxon>Chitinophagaceae</taxon>
        <taxon>Flavipsychrobacter</taxon>
    </lineage>
</organism>
<dbReference type="Gene3D" id="3.40.50.720">
    <property type="entry name" value="NAD(P)-binding Rossmann-like Domain"/>
    <property type="match status" value="1"/>
</dbReference>
<dbReference type="PANTHER" id="PTHR14239">
    <property type="entry name" value="DUDULIN-RELATED"/>
    <property type="match status" value="1"/>
</dbReference>
<keyword evidence="4" id="KW-1185">Reference proteome</keyword>
<gene>
    <name evidence="3" type="ORF">CJD36_017620</name>
</gene>
<dbReference type="GO" id="GO:0015677">
    <property type="term" value="P:copper ion import"/>
    <property type="evidence" value="ECO:0007669"/>
    <property type="project" value="TreeGrafter"/>
</dbReference>
<sequence>MKIGIIGTGHIGTAFAGHVAKAGYEVIISNRRGPDSLKEIVDQLGGNTRAVTVEEAAKADVVFVSVPFDNLKDALAGLPDWEGRIVIDPTNAIVFLDFKPKDLGGRLSTEVFTDLVPGARVVKAFNTLDAALLAQSPDVAGGKRVIFISGNDHEANKTVKELVKTIGFLPITLGSLDTGGRLQHFGGPLPSHNFVDLPK</sequence>
<protein>
    <submittedName>
        <fullName evidence="3">NADP oxidoreductase</fullName>
    </submittedName>
</protein>
<dbReference type="OrthoDB" id="9786864at2"/>
<evidence type="ECO:0000256" key="1">
    <source>
        <dbReference type="ARBA" id="ARBA00023002"/>
    </source>
</evidence>
<proteinExistence type="predicted"/>
<evidence type="ECO:0000259" key="2">
    <source>
        <dbReference type="Pfam" id="PF03807"/>
    </source>
</evidence>
<dbReference type="EMBL" id="PPSL01000005">
    <property type="protein sequence ID" value="PQJ09748.1"/>
    <property type="molecule type" value="Genomic_DNA"/>
</dbReference>
<dbReference type="InterPro" id="IPR028939">
    <property type="entry name" value="P5C_Rdtase_cat_N"/>
</dbReference>
<dbReference type="GO" id="GO:0008823">
    <property type="term" value="F:cupric reductase (NADH) activity"/>
    <property type="evidence" value="ECO:0007669"/>
    <property type="project" value="TreeGrafter"/>
</dbReference>
<dbReference type="InterPro" id="IPR036291">
    <property type="entry name" value="NAD(P)-bd_dom_sf"/>
</dbReference>
<dbReference type="GO" id="GO:0052851">
    <property type="term" value="F:ferric-chelate reductase (NADPH) activity"/>
    <property type="evidence" value="ECO:0007669"/>
    <property type="project" value="TreeGrafter"/>
</dbReference>
<evidence type="ECO:0000313" key="4">
    <source>
        <dbReference type="Proteomes" id="UP000239872"/>
    </source>
</evidence>
<evidence type="ECO:0000313" key="3">
    <source>
        <dbReference type="EMBL" id="PQJ09748.1"/>
    </source>
</evidence>
<dbReference type="AlphaFoldDB" id="A0A2S7SSR9"/>
<comment type="caution">
    <text evidence="3">The sequence shown here is derived from an EMBL/GenBank/DDBJ whole genome shotgun (WGS) entry which is preliminary data.</text>
</comment>
<reference evidence="3 4" key="1">
    <citation type="submission" date="2018-01" db="EMBL/GenBank/DDBJ databases">
        <title>A novel member of the phylum Bacteroidetes isolated from glacier ice.</title>
        <authorList>
            <person name="Liu Q."/>
            <person name="Xin Y.-H."/>
        </authorList>
    </citation>
    <scope>NUCLEOTIDE SEQUENCE [LARGE SCALE GENOMIC DNA]</scope>
    <source>
        <strain evidence="3 4">RB1R16</strain>
    </source>
</reference>
<dbReference type="RefSeq" id="WP_105040520.1">
    <property type="nucleotide sequence ID" value="NZ_PPSL01000005.1"/>
</dbReference>
<feature type="domain" description="Pyrroline-5-carboxylate reductase catalytic N-terminal" evidence="2">
    <location>
        <begin position="2"/>
        <end position="91"/>
    </location>
</feature>
<accession>A0A2S7SSR9</accession>
<dbReference type="GO" id="GO:0005886">
    <property type="term" value="C:plasma membrane"/>
    <property type="evidence" value="ECO:0007669"/>
    <property type="project" value="TreeGrafter"/>
</dbReference>
<dbReference type="Pfam" id="PF03807">
    <property type="entry name" value="F420_oxidored"/>
    <property type="match status" value="1"/>
</dbReference>
<name>A0A2S7SSR9_9BACT</name>
<dbReference type="SUPFAM" id="SSF51735">
    <property type="entry name" value="NAD(P)-binding Rossmann-fold domains"/>
    <property type="match status" value="1"/>
</dbReference>